<protein>
    <submittedName>
        <fullName evidence="5">JHBP domain containing protein</fullName>
    </submittedName>
</protein>
<dbReference type="InterPro" id="IPR010562">
    <property type="entry name" value="Haemolymph_juvenile_hormone-bd"/>
</dbReference>
<dbReference type="InterPro" id="IPR038606">
    <property type="entry name" value="To_sf"/>
</dbReference>
<dbReference type="STRING" id="1661398.A0A482W7Z0"/>
<feature type="signal peptide" evidence="4">
    <location>
        <begin position="1"/>
        <end position="16"/>
    </location>
</feature>
<dbReference type="PANTHER" id="PTHR11008:SF32">
    <property type="entry name" value="CIRCADIAN CLOCK-CONTROLLED PROTEIN DAYWAKE-RELATED"/>
    <property type="match status" value="1"/>
</dbReference>
<sequence length="243" mass="27763">MNFALLLFITIISAKTLPPDIVRCRKSDPNACLDVHVMEAVRKFAAGNKDLGIVPLEPLFIERVEFAAPGSGSVSLHQVYRNAYLHGITSATITDSEANFDDGDCYWRYNSFTPAIRLEADYTMKGRLLLFPINGQGRCNNTFYEIDGRNEFKCEKYVKKDKTHLRMVEHKFRIQPKRVVFDYNNIIGGNEEFNKEVLKTVNENALTVYADVGPALEEVMSRIWLQSINEVFSRVPEDELFLP</sequence>
<dbReference type="FunFam" id="3.15.10.30:FF:000001">
    <property type="entry name" value="Takeout-like protein 1"/>
    <property type="match status" value="1"/>
</dbReference>
<dbReference type="GO" id="GO:0005615">
    <property type="term" value="C:extracellular space"/>
    <property type="evidence" value="ECO:0007669"/>
    <property type="project" value="TreeGrafter"/>
</dbReference>
<evidence type="ECO:0000313" key="5">
    <source>
        <dbReference type="EMBL" id="RZC41266.1"/>
    </source>
</evidence>
<dbReference type="OrthoDB" id="8182977at2759"/>
<gene>
    <name evidence="5" type="ORF">BDFB_010308</name>
</gene>
<dbReference type="AlphaFoldDB" id="A0A482W7Z0"/>
<dbReference type="PANTHER" id="PTHR11008">
    <property type="entry name" value="PROTEIN TAKEOUT-LIKE PROTEIN"/>
    <property type="match status" value="1"/>
</dbReference>
<proteinExistence type="inferred from homology"/>
<keyword evidence="6" id="KW-1185">Reference proteome</keyword>
<feature type="chain" id="PRO_5019801095" evidence="4">
    <location>
        <begin position="17"/>
        <end position="243"/>
    </location>
</feature>
<dbReference type="GO" id="GO:0007623">
    <property type="term" value="P:circadian rhythm"/>
    <property type="evidence" value="ECO:0007669"/>
    <property type="project" value="UniProtKB-ARBA"/>
</dbReference>
<dbReference type="Pfam" id="PF06585">
    <property type="entry name" value="JHBP"/>
    <property type="match status" value="1"/>
</dbReference>
<dbReference type="EMBL" id="QDEB01018863">
    <property type="protein sequence ID" value="RZC41266.1"/>
    <property type="molecule type" value="Genomic_DNA"/>
</dbReference>
<reference evidence="5 6" key="1">
    <citation type="submission" date="2017-03" db="EMBL/GenBank/DDBJ databases">
        <title>Genome of the blue death feigning beetle - Asbolus verrucosus.</title>
        <authorList>
            <person name="Rider S.D."/>
        </authorList>
    </citation>
    <scope>NUCLEOTIDE SEQUENCE [LARGE SCALE GENOMIC DNA]</scope>
    <source>
        <strain evidence="5">Butters</strain>
        <tissue evidence="5">Head and leg muscle</tissue>
    </source>
</reference>
<dbReference type="SMART" id="SM00700">
    <property type="entry name" value="JHBP"/>
    <property type="match status" value="1"/>
</dbReference>
<keyword evidence="2" id="KW-0090">Biological rhythms</keyword>
<organism evidence="5 6">
    <name type="scientific">Asbolus verrucosus</name>
    <name type="common">Desert ironclad beetle</name>
    <dbReference type="NCBI Taxonomy" id="1661398"/>
    <lineage>
        <taxon>Eukaryota</taxon>
        <taxon>Metazoa</taxon>
        <taxon>Ecdysozoa</taxon>
        <taxon>Arthropoda</taxon>
        <taxon>Hexapoda</taxon>
        <taxon>Insecta</taxon>
        <taxon>Pterygota</taxon>
        <taxon>Neoptera</taxon>
        <taxon>Endopterygota</taxon>
        <taxon>Coleoptera</taxon>
        <taxon>Polyphaga</taxon>
        <taxon>Cucujiformia</taxon>
        <taxon>Tenebrionidae</taxon>
        <taxon>Pimeliinae</taxon>
        <taxon>Asbolus</taxon>
    </lineage>
</organism>
<evidence type="ECO:0000256" key="4">
    <source>
        <dbReference type="SAM" id="SignalP"/>
    </source>
</evidence>
<evidence type="ECO:0000256" key="1">
    <source>
        <dbReference type="ARBA" id="ARBA00022729"/>
    </source>
</evidence>
<comment type="similarity">
    <text evidence="3">Belongs to the TO family.</text>
</comment>
<keyword evidence="1 4" id="KW-0732">Signal</keyword>
<dbReference type="Gene3D" id="3.15.10.30">
    <property type="entry name" value="Haemolymph juvenile hormone binding protein"/>
    <property type="match status" value="1"/>
</dbReference>
<comment type="caution">
    <text evidence="5">The sequence shown here is derived from an EMBL/GenBank/DDBJ whole genome shotgun (WGS) entry which is preliminary data.</text>
</comment>
<evidence type="ECO:0000256" key="2">
    <source>
        <dbReference type="ARBA" id="ARBA00023108"/>
    </source>
</evidence>
<dbReference type="Proteomes" id="UP000292052">
    <property type="component" value="Unassembled WGS sequence"/>
</dbReference>
<name>A0A482W7Z0_ASBVE</name>
<evidence type="ECO:0000256" key="3">
    <source>
        <dbReference type="ARBA" id="ARBA00060902"/>
    </source>
</evidence>
<accession>A0A482W7Z0</accession>
<evidence type="ECO:0000313" key="6">
    <source>
        <dbReference type="Proteomes" id="UP000292052"/>
    </source>
</evidence>